<evidence type="ECO:0000256" key="3">
    <source>
        <dbReference type="ARBA" id="ARBA00012438"/>
    </source>
</evidence>
<dbReference type="InterPro" id="IPR010559">
    <property type="entry name" value="Sig_transdc_His_kin_internal"/>
</dbReference>
<dbReference type="PROSITE" id="PS50109">
    <property type="entry name" value="HIS_KIN"/>
    <property type="match status" value="1"/>
</dbReference>
<comment type="catalytic activity">
    <reaction evidence="1">
        <text>ATP + protein L-histidine = ADP + protein N-phospho-L-histidine.</text>
        <dbReference type="EC" id="2.7.13.3"/>
    </reaction>
</comment>
<evidence type="ECO:0000256" key="1">
    <source>
        <dbReference type="ARBA" id="ARBA00000085"/>
    </source>
</evidence>
<dbReference type="SUPFAM" id="SSF158472">
    <property type="entry name" value="HAMP domain-like"/>
    <property type="match status" value="1"/>
</dbReference>
<dbReference type="EC" id="2.7.13.3" evidence="3"/>
<dbReference type="Proteomes" id="UP000426246">
    <property type="component" value="Chromosome"/>
</dbReference>
<dbReference type="InterPro" id="IPR036890">
    <property type="entry name" value="HATPase_C_sf"/>
</dbReference>
<keyword evidence="11 12" id="KW-0472">Membrane</keyword>
<dbReference type="SUPFAM" id="SSF55874">
    <property type="entry name" value="ATPase domain of HSP90 chaperone/DNA topoisomerase II/histidine kinase"/>
    <property type="match status" value="1"/>
</dbReference>
<keyword evidence="6" id="KW-0808">Transferase</keyword>
<reference evidence="16" key="1">
    <citation type="submission" date="2018-11" db="EMBL/GenBank/DDBJ databases">
        <title>Complete genome sequence of Paenibacillus sp. ML311-T8.</title>
        <authorList>
            <person name="Nam Y.-D."/>
            <person name="Kang J."/>
            <person name="Chung W.-H."/>
            <person name="Park Y.S."/>
        </authorList>
    </citation>
    <scope>NUCLEOTIDE SEQUENCE [LARGE SCALE GENOMIC DNA]</scope>
    <source>
        <strain evidence="16">ML311-T8</strain>
    </source>
</reference>
<keyword evidence="10" id="KW-0902">Two-component regulatory system</keyword>
<dbReference type="SMART" id="SM00387">
    <property type="entry name" value="HATPase_c"/>
    <property type="match status" value="1"/>
</dbReference>
<evidence type="ECO:0000256" key="11">
    <source>
        <dbReference type="ARBA" id="ARBA00023136"/>
    </source>
</evidence>
<keyword evidence="8" id="KW-0418">Kinase</keyword>
<dbReference type="InterPro" id="IPR005467">
    <property type="entry name" value="His_kinase_dom"/>
</dbReference>
<proteinExistence type="predicted"/>
<evidence type="ECO:0000313" key="16">
    <source>
        <dbReference type="Proteomes" id="UP000426246"/>
    </source>
</evidence>
<evidence type="ECO:0000256" key="2">
    <source>
        <dbReference type="ARBA" id="ARBA00004651"/>
    </source>
</evidence>
<dbReference type="Gene3D" id="6.10.340.10">
    <property type="match status" value="1"/>
</dbReference>
<evidence type="ECO:0000256" key="7">
    <source>
        <dbReference type="ARBA" id="ARBA00022741"/>
    </source>
</evidence>
<feature type="domain" description="HAMP" evidence="14">
    <location>
        <begin position="328"/>
        <end position="380"/>
    </location>
</feature>
<dbReference type="RefSeq" id="WP_155702820.1">
    <property type="nucleotide sequence ID" value="NZ_CP034235.1"/>
</dbReference>
<evidence type="ECO:0000256" key="9">
    <source>
        <dbReference type="ARBA" id="ARBA00022840"/>
    </source>
</evidence>
<protein>
    <recommendedName>
        <fullName evidence="3">histidine kinase</fullName>
        <ecNumber evidence="3">2.7.13.3</ecNumber>
    </recommendedName>
</protein>
<evidence type="ECO:0000256" key="10">
    <source>
        <dbReference type="ARBA" id="ARBA00023012"/>
    </source>
</evidence>
<feature type="transmembrane region" description="Helical" evidence="12">
    <location>
        <begin position="304"/>
        <end position="327"/>
    </location>
</feature>
<evidence type="ECO:0000256" key="6">
    <source>
        <dbReference type="ARBA" id="ARBA00022679"/>
    </source>
</evidence>
<dbReference type="AlphaFoldDB" id="A0A6B8RNX4"/>
<evidence type="ECO:0000259" key="13">
    <source>
        <dbReference type="PROSITE" id="PS50109"/>
    </source>
</evidence>
<keyword evidence="4" id="KW-1003">Cell membrane</keyword>
<dbReference type="Pfam" id="PF02518">
    <property type="entry name" value="HATPase_c"/>
    <property type="match status" value="1"/>
</dbReference>
<keyword evidence="5" id="KW-0597">Phosphoprotein</keyword>
<sequence length="601" mass="68625">MWQALKHNYNKIQKRISDFKIGFKIALFYLMITIISISVSSYLYQKIYLNVTLSKVSEVSVQTLNSISSNIDLMMDNVNNYSQMVIANNDLQEALRNGSIYLDLNTQRRVRAYLIQLIQAIPSISSVYIFDQTGNKYSVGNLSANNFKLNSIQEAVWYNEVIKANGAYILRLNGEGAFEIDPDKNFISLIRVVRDLESIKPIGILIINVPEQAFIQAYSNILNNYKTDIVLLDEHNKSIVKKSESNQYDLNRILSKFNNQKSGYKFEAIMHNKYLVSYLKENKYGLKIVSFMPFKELLNETVTMIYIGVIIILINSILLFIGSIFIARMITIPIKKLLKSMKGIENNEFNEVKIKAGNNELGRLRDGYNIMIQEIQKQIKNVIEEQRIKRKAELNVLQAQIKPHFLYNTLDSITSLAISERVEDVCQLTDALGSYYRTSLSNGKEIITIKEEIELVKNYLIIQKIRYGEMFSVTYDIDGRVVNNKILKLVLQPLAENALYHGIKAMGEPGSIKISAKYDNHSIRLIVEDDGVGMSTEKITNLLGKGNESTNDSFGIRGTIERLRIFYGQEDLFRIESKPGSGTKVTITIPFNVHDNEGELR</sequence>
<dbReference type="EMBL" id="CP034235">
    <property type="protein sequence ID" value="QGQ97719.1"/>
    <property type="molecule type" value="Genomic_DNA"/>
</dbReference>
<dbReference type="InterPro" id="IPR003594">
    <property type="entry name" value="HATPase_dom"/>
</dbReference>
<evidence type="ECO:0000256" key="5">
    <source>
        <dbReference type="ARBA" id="ARBA00022553"/>
    </source>
</evidence>
<dbReference type="GO" id="GO:0005524">
    <property type="term" value="F:ATP binding"/>
    <property type="evidence" value="ECO:0007669"/>
    <property type="project" value="UniProtKB-KW"/>
</dbReference>
<dbReference type="PROSITE" id="PS50885">
    <property type="entry name" value="HAMP"/>
    <property type="match status" value="1"/>
</dbReference>
<feature type="transmembrane region" description="Helical" evidence="12">
    <location>
        <begin position="21"/>
        <end position="44"/>
    </location>
</feature>
<keyword evidence="16" id="KW-1185">Reference proteome</keyword>
<dbReference type="KEGG" id="ppsc:EHS13_23925"/>
<dbReference type="PANTHER" id="PTHR34220">
    <property type="entry name" value="SENSOR HISTIDINE KINASE YPDA"/>
    <property type="match status" value="1"/>
</dbReference>
<accession>A0A6B8RNX4</accession>
<evidence type="ECO:0000256" key="8">
    <source>
        <dbReference type="ARBA" id="ARBA00022777"/>
    </source>
</evidence>
<keyword evidence="9" id="KW-0067">ATP-binding</keyword>
<dbReference type="OrthoDB" id="138378at2"/>
<dbReference type="GO" id="GO:0005886">
    <property type="term" value="C:plasma membrane"/>
    <property type="evidence" value="ECO:0007669"/>
    <property type="project" value="UniProtKB-SubCell"/>
</dbReference>
<name>A0A6B8RNX4_9BACL</name>
<dbReference type="Pfam" id="PF06580">
    <property type="entry name" value="His_kinase"/>
    <property type="match status" value="1"/>
</dbReference>
<dbReference type="InterPro" id="IPR003660">
    <property type="entry name" value="HAMP_dom"/>
</dbReference>
<evidence type="ECO:0000256" key="12">
    <source>
        <dbReference type="SAM" id="Phobius"/>
    </source>
</evidence>
<dbReference type="GO" id="GO:0000155">
    <property type="term" value="F:phosphorelay sensor kinase activity"/>
    <property type="evidence" value="ECO:0007669"/>
    <property type="project" value="InterPro"/>
</dbReference>
<evidence type="ECO:0000256" key="4">
    <source>
        <dbReference type="ARBA" id="ARBA00022475"/>
    </source>
</evidence>
<organism evidence="15 16">
    <name type="scientific">Paenibacillus psychroresistens</name>
    <dbReference type="NCBI Taxonomy" id="1778678"/>
    <lineage>
        <taxon>Bacteria</taxon>
        <taxon>Bacillati</taxon>
        <taxon>Bacillota</taxon>
        <taxon>Bacilli</taxon>
        <taxon>Bacillales</taxon>
        <taxon>Paenibacillaceae</taxon>
        <taxon>Paenibacillus</taxon>
    </lineage>
</organism>
<keyword evidence="12" id="KW-0812">Transmembrane</keyword>
<evidence type="ECO:0000259" key="14">
    <source>
        <dbReference type="PROSITE" id="PS50885"/>
    </source>
</evidence>
<dbReference type="InterPro" id="IPR050640">
    <property type="entry name" value="Bact_2-comp_sensor_kinase"/>
</dbReference>
<comment type="subcellular location">
    <subcellularLocation>
        <location evidence="2">Cell membrane</location>
        <topology evidence="2">Multi-pass membrane protein</topology>
    </subcellularLocation>
</comment>
<dbReference type="Gene3D" id="3.30.565.10">
    <property type="entry name" value="Histidine kinase-like ATPase, C-terminal domain"/>
    <property type="match status" value="1"/>
</dbReference>
<dbReference type="PANTHER" id="PTHR34220:SF7">
    <property type="entry name" value="SENSOR HISTIDINE KINASE YPDA"/>
    <property type="match status" value="1"/>
</dbReference>
<evidence type="ECO:0000313" key="15">
    <source>
        <dbReference type="EMBL" id="QGQ97719.1"/>
    </source>
</evidence>
<keyword evidence="7" id="KW-0547">Nucleotide-binding</keyword>
<gene>
    <name evidence="15" type="ORF">EHS13_23925</name>
</gene>
<feature type="domain" description="Histidine kinase" evidence="13">
    <location>
        <begin position="487"/>
        <end position="593"/>
    </location>
</feature>
<keyword evidence="12" id="KW-1133">Transmembrane helix</keyword>